<evidence type="ECO:0000313" key="3">
    <source>
        <dbReference type="Proteomes" id="UP000193118"/>
    </source>
</evidence>
<keyword evidence="3" id="KW-1185">Reference proteome</keyword>
<dbReference type="Proteomes" id="UP000193118">
    <property type="component" value="Unassembled WGS sequence"/>
</dbReference>
<proteinExistence type="predicted"/>
<keyword evidence="1" id="KW-0472">Membrane</keyword>
<evidence type="ECO:0008006" key="4">
    <source>
        <dbReference type="Google" id="ProtNLM"/>
    </source>
</evidence>
<dbReference type="GeneID" id="94581713"/>
<protein>
    <recommendedName>
        <fullName evidence="4">Divalent metal cation transporter</fullName>
    </recommendedName>
</protein>
<organism evidence="2 3">
    <name type="scientific">Neisseria dentiae</name>
    <dbReference type="NCBI Taxonomy" id="194197"/>
    <lineage>
        <taxon>Bacteria</taxon>
        <taxon>Pseudomonadati</taxon>
        <taxon>Pseudomonadota</taxon>
        <taxon>Betaproteobacteria</taxon>
        <taxon>Neisseriales</taxon>
        <taxon>Neisseriaceae</taxon>
        <taxon>Neisseria</taxon>
    </lineage>
</organism>
<sequence length="405" mass="43640">MNKPSFFQTFGPGIIMASSAVGGSHIIASTQAGAYYGWQLAGLIVLVNVLKYPFFSIAFDYAALHGKTLLEGYAERGRAYLWLFLAFNLFATVVNIAGGTLLSALLLGMVLPQGISLNVLNLIVLASFVVLLFSHQYRRLDQVSKIIMLLLSAVTAAALLMAFGKPPPPPAAGFTDPSPWTLAAVPFLAALMGWMPAPMELSVAGSMWVKEKKRRHAGYRERRMVDFNTGYAVTIILALMFMMLGARVQYGQNVPPLSGGKFIGQFVDMYTAAIGGFMYVPMVLAAFACIYGTTIVAVDGYSRCNRQAVDLLRGRPSEVSESDGVLRVWIIAAAVAAFVLIQFFSGAVGKMIPFAMTASFLSSPVFAWLNLGLAGSLPKQSGLLPLAWLGLVYLVAMAAVYLLWA</sequence>
<dbReference type="OrthoDB" id="4858698at2"/>
<keyword evidence="1" id="KW-0812">Transmembrane</keyword>
<feature type="transmembrane region" description="Helical" evidence="1">
    <location>
        <begin position="115"/>
        <end position="134"/>
    </location>
</feature>
<dbReference type="STRING" id="194197.BWD09_10495"/>
<evidence type="ECO:0000313" key="2">
    <source>
        <dbReference type="EMBL" id="OSI14447.1"/>
    </source>
</evidence>
<feature type="transmembrane region" description="Helical" evidence="1">
    <location>
        <begin position="38"/>
        <end position="59"/>
    </location>
</feature>
<comment type="caution">
    <text evidence="2">The sequence shown here is derived from an EMBL/GenBank/DDBJ whole genome shotgun (WGS) entry which is preliminary data.</text>
</comment>
<evidence type="ECO:0000256" key="1">
    <source>
        <dbReference type="SAM" id="Phobius"/>
    </source>
</evidence>
<dbReference type="AlphaFoldDB" id="A0A1X3D4J2"/>
<feature type="transmembrane region" description="Helical" evidence="1">
    <location>
        <begin position="351"/>
        <end position="371"/>
    </location>
</feature>
<name>A0A1X3D4J2_9NEIS</name>
<dbReference type="EMBL" id="MTBO01000035">
    <property type="protein sequence ID" value="OSI14447.1"/>
    <property type="molecule type" value="Genomic_DNA"/>
</dbReference>
<feature type="transmembrane region" description="Helical" evidence="1">
    <location>
        <begin position="325"/>
        <end position="345"/>
    </location>
</feature>
<keyword evidence="1" id="KW-1133">Transmembrane helix</keyword>
<feature type="transmembrane region" description="Helical" evidence="1">
    <location>
        <begin position="184"/>
        <end position="209"/>
    </location>
</feature>
<reference evidence="3" key="1">
    <citation type="submission" date="2017-01" db="EMBL/GenBank/DDBJ databases">
        <authorList>
            <person name="Wolfgang W.J."/>
            <person name="Cole J."/>
            <person name="Wroblewski D."/>
            <person name="Mcginnis J."/>
            <person name="Musser K.A."/>
        </authorList>
    </citation>
    <scope>NUCLEOTIDE SEQUENCE [LARGE SCALE GENOMIC DNA]</scope>
    <source>
        <strain evidence="3">DSM 19151</strain>
    </source>
</reference>
<dbReference type="RefSeq" id="WP_085366768.1">
    <property type="nucleotide sequence ID" value="NZ_CAUJPZ010000041.1"/>
</dbReference>
<feature type="transmembrane region" description="Helical" evidence="1">
    <location>
        <begin position="383"/>
        <end position="404"/>
    </location>
</feature>
<feature type="transmembrane region" description="Helical" evidence="1">
    <location>
        <begin position="80"/>
        <end position="109"/>
    </location>
</feature>
<feature type="transmembrane region" description="Helical" evidence="1">
    <location>
        <begin position="270"/>
        <end position="298"/>
    </location>
</feature>
<feature type="transmembrane region" description="Helical" evidence="1">
    <location>
        <begin position="230"/>
        <end position="250"/>
    </location>
</feature>
<gene>
    <name evidence="2" type="ORF">BWD09_10495</name>
</gene>
<accession>A0A1X3D4J2</accession>
<feature type="transmembrane region" description="Helical" evidence="1">
    <location>
        <begin position="146"/>
        <end position="164"/>
    </location>
</feature>